<protein>
    <submittedName>
        <fullName evidence="2">Lycopene cyclase</fullName>
    </submittedName>
</protein>
<dbReference type="AlphaFoldDB" id="A0A0A2MIG5"/>
<keyword evidence="3" id="KW-1185">Reference proteome</keyword>
<keyword evidence="1" id="KW-1133">Transmembrane helix</keyword>
<dbReference type="OrthoDB" id="24355at2"/>
<reference evidence="2 3" key="1">
    <citation type="submission" date="2013-09" db="EMBL/GenBank/DDBJ databases">
        <authorList>
            <person name="Zeng Z."/>
            <person name="Chen C."/>
        </authorList>
    </citation>
    <scope>NUCLEOTIDE SEQUENCE [LARGE SCALE GENOMIC DNA]</scope>
    <source>
        <strain evidence="2 3">WB 4.1-42</strain>
    </source>
</reference>
<feature type="transmembrane region" description="Helical" evidence="1">
    <location>
        <begin position="6"/>
        <end position="24"/>
    </location>
</feature>
<dbReference type="eggNOG" id="COG0644">
    <property type="taxonomic scope" value="Bacteria"/>
</dbReference>
<dbReference type="InterPro" id="IPR036188">
    <property type="entry name" value="FAD/NAD-bd_sf"/>
</dbReference>
<keyword evidence="1" id="KW-0812">Transmembrane</keyword>
<accession>A0A0A2MIG5</accession>
<dbReference type="STRING" id="1121898.GCA_000422725_02321"/>
<gene>
    <name evidence="2" type="ORF">Q766_18410</name>
</gene>
<comment type="caution">
    <text evidence="2">The sequence shown here is derived from an EMBL/GenBank/DDBJ whole genome shotgun (WGS) entry which is preliminary data.</text>
</comment>
<dbReference type="RefSeq" id="WP_026992687.1">
    <property type="nucleotide sequence ID" value="NZ_JRLY01000020.1"/>
</dbReference>
<evidence type="ECO:0000313" key="3">
    <source>
        <dbReference type="Proteomes" id="UP000030111"/>
    </source>
</evidence>
<dbReference type="Pfam" id="PF05834">
    <property type="entry name" value="Lycopene_cycl"/>
    <property type="match status" value="1"/>
</dbReference>
<dbReference type="Proteomes" id="UP000030111">
    <property type="component" value="Unassembled WGS sequence"/>
</dbReference>
<organism evidence="2 3">
    <name type="scientific">Flavobacterium subsaxonicum WB 4.1-42 = DSM 21790</name>
    <dbReference type="NCBI Taxonomy" id="1121898"/>
    <lineage>
        <taxon>Bacteria</taxon>
        <taxon>Pseudomonadati</taxon>
        <taxon>Bacteroidota</taxon>
        <taxon>Flavobacteriia</taxon>
        <taxon>Flavobacteriales</taxon>
        <taxon>Flavobacteriaceae</taxon>
        <taxon>Flavobacterium</taxon>
    </lineage>
</organism>
<name>A0A0A2MIG5_9FLAO</name>
<sequence length="381" mass="44025">MKHYHYIFAGAGLSGLMTVYRMAISGRFNDASILLLDTDTKKENDRTWCFWQRGITIWDDIILRHWNTALFASQNFRTDLDFDGYEYNMIRGIDFYNFVLAELKKHSNIAFAHQKVTDFADLGMHVLVKTDVESYTCNKLFNSIYNPALPASQKKYPLLQQHFIGWHVKTDTPAFNAHKPTFMDFSIVQKGNTRFMYVLPFSGTEAIVEYTLFSKDLLAIAEYEEAIKQYLTDKGITEYEIVDKERGSIPMTSYKFWEHNTKNILNIGSAGGWTKASTGYTFKNADKKSREVVHFIQSQNDFTKFYKKNKFWGYDLLLLDILARKNHKGSAIFAAMFKNGKAAPIFKFLDEETTLSEDLAVISKCPKGLFINALLRRMLNL</sequence>
<evidence type="ECO:0000313" key="2">
    <source>
        <dbReference type="EMBL" id="KGO91391.1"/>
    </source>
</evidence>
<dbReference type="EMBL" id="JRLY01000020">
    <property type="protein sequence ID" value="KGO91391.1"/>
    <property type="molecule type" value="Genomic_DNA"/>
</dbReference>
<keyword evidence="1" id="KW-0472">Membrane</keyword>
<evidence type="ECO:0000256" key="1">
    <source>
        <dbReference type="SAM" id="Phobius"/>
    </source>
</evidence>
<proteinExistence type="predicted"/>
<dbReference type="Gene3D" id="3.50.50.60">
    <property type="entry name" value="FAD/NAD(P)-binding domain"/>
    <property type="match status" value="1"/>
</dbReference>